<dbReference type="InterPro" id="IPR021454">
    <property type="entry name" value="DUF3105"/>
</dbReference>
<feature type="region of interest" description="Disordered" evidence="1">
    <location>
        <begin position="283"/>
        <end position="313"/>
    </location>
</feature>
<evidence type="ECO:0000256" key="2">
    <source>
        <dbReference type="SAM" id="Phobius"/>
    </source>
</evidence>
<dbReference type="AlphaFoldDB" id="A0A317QIE0"/>
<organism evidence="3 4">
    <name type="scientific">Geodermatophilus normandii</name>
    <dbReference type="NCBI Taxonomy" id="1137989"/>
    <lineage>
        <taxon>Bacteria</taxon>
        <taxon>Bacillati</taxon>
        <taxon>Actinomycetota</taxon>
        <taxon>Actinomycetes</taxon>
        <taxon>Geodermatophilales</taxon>
        <taxon>Geodermatophilaceae</taxon>
        <taxon>Geodermatophilus</taxon>
    </lineage>
</organism>
<gene>
    <name evidence="3" type="ORF">JD79_02258</name>
</gene>
<dbReference type="EMBL" id="QGTX01000001">
    <property type="protein sequence ID" value="PWW23092.1"/>
    <property type="molecule type" value="Genomic_DNA"/>
</dbReference>
<keyword evidence="2" id="KW-1133">Transmembrane helix</keyword>
<feature type="compositionally biased region" description="Low complexity" evidence="1">
    <location>
        <begin position="288"/>
        <end position="305"/>
    </location>
</feature>
<feature type="transmembrane region" description="Helical" evidence="2">
    <location>
        <begin position="89"/>
        <end position="111"/>
    </location>
</feature>
<proteinExistence type="predicted"/>
<dbReference type="Pfam" id="PF11303">
    <property type="entry name" value="DUF3105"/>
    <property type="match status" value="1"/>
</dbReference>
<evidence type="ECO:0000313" key="4">
    <source>
        <dbReference type="Proteomes" id="UP000246661"/>
    </source>
</evidence>
<feature type="compositionally biased region" description="Basic and acidic residues" evidence="1">
    <location>
        <begin position="12"/>
        <end position="27"/>
    </location>
</feature>
<protein>
    <submittedName>
        <fullName evidence="3">Uncharacterized protein DUF3105</fullName>
    </submittedName>
</protein>
<reference evidence="4" key="1">
    <citation type="submission" date="2018-05" db="EMBL/GenBank/DDBJ databases">
        <authorList>
            <person name="Klenk H.-P."/>
            <person name="Huntemann M."/>
            <person name="Clum A."/>
            <person name="Pillay M."/>
            <person name="Palaniappan K."/>
            <person name="Varghese N."/>
            <person name="Mikhailova N."/>
            <person name="Stamatis D."/>
            <person name="Reddy T."/>
            <person name="Daum C."/>
            <person name="Shapiro N."/>
            <person name="Ivanova N."/>
            <person name="Kyrpides N."/>
            <person name="Woyke T."/>
        </authorList>
    </citation>
    <scope>NUCLEOTIDE SEQUENCE [LARGE SCALE GENOMIC DNA]</scope>
    <source>
        <strain evidence="4">DSM 45417</strain>
    </source>
</reference>
<feature type="compositionally biased region" description="Low complexity" evidence="1">
    <location>
        <begin position="36"/>
        <end position="70"/>
    </location>
</feature>
<dbReference type="Proteomes" id="UP000246661">
    <property type="component" value="Unassembled WGS sequence"/>
</dbReference>
<sequence length="313" mass="32702">MLRHDRRTHHSTSTEEKHVAKDRKPDAGRAGGGSSRSGSGARPVSTTKGAASKGASPRGAAPGRGPAPRNGGRGRTRPPTQVVTQSRPWGLIAAAVAVVVFAAAAITYAVVQVRAADAERVDALDEISGIQSFDYAAGQEHVATPVEYEQSPPVGGPHDGEWADCTGTVYDVDVRHENAVHSMEHGAVWIAYDPDEVTGDDVAKLAELVDGVSGRLLSPYAGLDSAVSLQSWNHQLKVDSVDDPRIEQFADFLTFNGEVEGHYPEIGASCENPTFVADPLVVGDSSRGAGATTTDAPTTPTMGADGSTETPTE</sequence>
<accession>A0A317QIE0</accession>
<comment type="caution">
    <text evidence="3">The sequence shown here is derived from an EMBL/GenBank/DDBJ whole genome shotgun (WGS) entry which is preliminary data.</text>
</comment>
<keyword evidence="2" id="KW-0472">Membrane</keyword>
<name>A0A317QIE0_9ACTN</name>
<keyword evidence="2" id="KW-0812">Transmembrane</keyword>
<feature type="compositionally biased region" description="Basic residues" evidence="1">
    <location>
        <begin position="1"/>
        <end position="10"/>
    </location>
</feature>
<feature type="region of interest" description="Disordered" evidence="1">
    <location>
        <begin position="1"/>
        <end position="83"/>
    </location>
</feature>
<evidence type="ECO:0000256" key="1">
    <source>
        <dbReference type="SAM" id="MobiDB-lite"/>
    </source>
</evidence>
<evidence type="ECO:0000313" key="3">
    <source>
        <dbReference type="EMBL" id="PWW23092.1"/>
    </source>
</evidence>
<keyword evidence="4" id="KW-1185">Reference proteome</keyword>